<dbReference type="RefSeq" id="WP_109517477.1">
    <property type="nucleotide sequence ID" value="NZ_PDOA01000008.1"/>
</dbReference>
<protein>
    <recommendedName>
        <fullName evidence="4">Flagellar assembly protein FliH/Type III secretion system HrpE domain-containing protein</fullName>
    </recommendedName>
</protein>
<keyword evidence="3" id="KW-1185">Reference proteome</keyword>
<accession>A0A2U1V2W6</accession>
<evidence type="ECO:0000313" key="3">
    <source>
        <dbReference type="Proteomes" id="UP000245048"/>
    </source>
</evidence>
<name>A0A2U1V2W6_9PROT</name>
<feature type="compositionally biased region" description="Pro residues" evidence="1">
    <location>
        <begin position="47"/>
        <end position="65"/>
    </location>
</feature>
<dbReference type="AlphaFoldDB" id="A0A2U1V2W6"/>
<organism evidence="2 3">
    <name type="scientific">Teichococcus aestuarii</name>
    <dbReference type="NCBI Taxonomy" id="568898"/>
    <lineage>
        <taxon>Bacteria</taxon>
        <taxon>Pseudomonadati</taxon>
        <taxon>Pseudomonadota</taxon>
        <taxon>Alphaproteobacteria</taxon>
        <taxon>Acetobacterales</taxon>
        <taxon>Roseomonadaceae</taxon>
        <taxon>Roseomonas</taxon>
    </lineage>
</organism>
<reference evidence="3" key="1">
    <citation type="submission" date="2017-10" db="EMBL/GenBank/DDBJ databases">
        <authorList>
            <person name="Toshchakov S.V."/>
            <person name="Goeva M.A."/>
        </authorList>
    </citation>
    <scope>NUCLEOTIDE SEQUENCE [LARGE SCALE GENOMIC DNA]</scope>
    <source>
        <strain evidence="3">JR1/69-1-13</strain>
    </source>
</reference>
<feature type="region of interest" description="Disordered" evidence="1">
    <location>
        <begin position="23"/>
        <end position="65"/>
    </location>
</feature>
<proteinExistence type="predicted"/>
<evidence type="ECO:0008006" key="4">
    <source>
        <dbReference type="Google" id="ProtNLM"/>
    </source>
</evidence>
<evidence type="ECO:0000256" key="1">
    <source>
        <dbReference type="SAM" id="MobiDB-lite"/>
    </source>
</evidence>
<comment type="caution">
    <text evidence="2">The sequence shown here is derived from an EMBL/GenBank/DDBJ whole genome shotgun (WGS) entry which is preliminary data.</text>
</comment>
<dbReference type="Proteomes" id="UP000245048">
    <property type="component" value="Unassembled WGS sequence"/>
</dbReference>
<dbReference type="EMBL" id="PDOA01000008">
    <property type="protein sequence ID" value="PWC28250.1"/>
    <property type="molecule type" value="Genomic_DNA"/>
</dbReference>
<evidence type="ECO:0000313" key="2">
    <source>
        <dbReference type="EMBL" id="PWC28250.1"/>
    </source>
</evidence>
<feature type="compositionally biased region" description="Low complexity" evidence="1">
    <location>
        <begin position="23"/>
        <end position="33"/>
    </location>
</feature>
<gene>
    <name evidence="2" type="ORF">CR165_13215</name>
</gene>
<sequence length="241" mass="24166">MSAAVSGEAPLRHHALLLRHAAPAAPARPLARPGAPYDFAAEELLPRPQPPPQPPVPAPPAPDPLPGLLAAERVAGFAEGEAAGRAAAAASQEAALLDTLRLAAAQLAEAAPAARALAEEAARSVGALVLGALQAALPALAARHAGAELEGFLARLLPALDGEPELALHVAPALSEAAAARCATLPACRVVADPALEPGDAVLRWRDGLAERRAATARAAVAALLAGFGLDAPAEPNPETR</sequence>